<evidence type="ECO:0000313" key="5">
    <source>
        <dbReference type="Proteomes" id="UP000005801"/>
    </source>
</evidence>
<dbReference type="Proteomes" id="UP000005801">
    <property type="component" value="Unassembled WGS sequence"/>
</dbReference>
<dbReference type="PANTHER" id="PTHR42954:SF2">
    <property type="entry name" value="FE(2+) TRANSPORT PROTEIN A"/>
    <property type="match status" value="1"/>
</dbReference>
<evidence type="ECO:0000313" key="4">
    <source>
        <dbReference type="EMBL" id="EDM76011.1"/>
    </source>
</evidence>
<dbReference type="STRING" id="391625.PPSIR1_32879"/>
<evidence type="ECO:0000259" key="3">
    <source>
        <dbReference type="SMART" id="SM00899"/>
    </source>
</evidence>
<organism evidence="4 5">
    <name type="scientific">Plesiocystis pacifica SIR-1</name>
    <dbReference type="NCBI Taxonomy" id="391625"/>
    <lineage>
        <taxon>Bacteria</taxon>
        <taxon>Pseudomonadati</taxon>
        <taxon>Myxococcota</taxon>
        <taxon>Polyangia</taxon>
        <taxon>Nannocystales</taxon>
        <taxon>Nannocystaceae</taxon>
        <taxon>Plesiocystis</taxon>
    </lineage>
</organism>
<dbReference type="InterPro" id="IPR007167">
    <property type="entry name" value="Fe-transptr_FeoA-like"/>
</dbReference>
<sequence length="86" mass="9478">MPFQKKGPPTLAQLQPGEQGRVRAVSGRGAMTVRLLEMGFVPGVEVRVIKRAPLGDPFELRLRGYHVSLRRSEAERVVLAEAEARG</sequence>
<keyword evidence="5" id="KW-1185">Reference proteome</keyword>
<protein>
    <submittedName>
        <fullName evidence="4">FeoA</fullName>
    </submittedName>
</protein>
<name>A6GDN6_9BACT</name>
<dbReference type="SUPFAM" id="SSF50037">
    <property type="entry name" value="C-terminal domain of transcriptional repressors"/>
    <property type="match status" value="1"/>
</dbReference>
<keyword evidence="1" id="KW-0408">Iron</keyword>
<dbReference type="EMBL" id="ABCS01000075">
    <property type="protein sequence ID" value="EDM76011.1"/>
    <property type="molecule type" value="Genomic_DNA"/>
</dbReference>
<feature type="region of interest" description="Disordered" evidence="2">
    <location>
        <begin position="1"/>
        <end position="21"/>
    </location>
</feature>
<gene>
    <name evidence="4" type="ORF">PPSIR1_32879</name>
</gene>
<dbReference type="Pfam" id="PF04023">
    <property type="entry name" value="FeoA"/>
    <property type="match status" value="1"/>
</dbReference>
<feature type="domain" description="Ferrous iron transporter FeoA-like" evidence="3">
    <location>
        <begin position="9"/>
        <end position="81"/>
    </location>
</feature>
<evidence type="ECO:0000256" key="2">
    <source>
        <dbReference type="SAM" id="MobiDB-lite"/>
    </source>
</evidence>
<accession>A6GDN6</accession>
<evidence type="ECO:0000256" key="1">
    <source>
        <dbReference type="ARBA" id="ARBA00023004"/>
    </source>
</evidence>
<dbReference type="Gene3D" id="2.30.30.90">
    <property type="match status" value="1"/>
</dbReference>
<dbReference type="PANTHER" id="PTHR42954">
    <property type="entry name" value="FE(2+) TRANSPORT PROTEIN A"/>
    <property type="match status" value="1"/>
</dbReference>
<dbReference type="GO" id="GO:0046914">
    <property type="term" value="F:transition metal ion binding"/>
    <property type="evidence" value="ECO:0007669"/>
    <property type="project" value="InterPro"/>
</dbReference>
<dbReference type="SMART" id="SM00899">
    <property type="entry name" value="FeoA"/>
    <property type="match status" value="1"/>
</dbReference>
<proteinExistence type="predicted"/>
<dbReference type="eggNOG" id="COG1918">
    <property type="taxonomic scope" value="Bacteria"/>
</dbReference>
<dbReference type="AlphaFoldDB" id="A6GDN6"/>
<comment type="caution">
    <text evidence="4">The sequence shown here is derived from an EMBL/GenBank/DDBJ whole genome shotgun (WGS) entry which is preliminary data.</text>
</comment>
<dbReference type="InterPro" id="IPR052713">
    <property type="entry name" value="FeoA"/>
</dbReference>
<dbReference type="RefSeq" id="WP_006974826.1">
    <property type="nucleotide sequence ID" value="NZ_ABCS01000075.1"/>
</dbReference>
<dbReference type="InterPro" id="IPR008988">
    <property type="entry name" value="Transcriptional_repressor_C"/>
</dbReference>
<dbReference type="InterPro" id="IPR038157">
    <property type="entry name" value="FeoA_core_dom"/>
</dbReference>
<reference evidence="4 5" key="1">
    <citation type="submission" date="2007-06" db="EMBL/GenBank/DDBJ databases">
        <authorList>
            <person name="Shimkets L."/>
            <person name="Ferriera S."/>
            <person name="Johnson J."/>
            <person name="Kravitz S."/>
            <person name="Beeson K."/>
            <person name="Sutton G."/>
            <person name="Rogers Y.-H."/>
            <person name="Friedman R."/>
            <person name="Frazier M."/>
            <person name="Venter J.C."/>
        </authorList>
    </citation>
    <scope>NUCLEOTIDE SEQUENCE [LARGE SCALE GENOMIC DNA]</scope>
    <source>
        <strain evidence="4 5">SIR-1</strain>
    </source>
</reference>
<dbReference type="OrthoDB" id="9811076at2"/>